<feature type="domain" description="N-acetyltransferase" evidence="3">
    <location>
        <begin position="47"/>
        <end position="200"/>
    </location>
</feature>
<dbReference type="PANTHER" id="PTHR42919">
    <property type="entry name" value="N-ALPHA-ACETYLTRANSFERASE"/>
    <property type="match status" value="1"/>
</dbReference>
<keyword evidence="5" id="KW-1185">Reference proteome</keyword>
<dbReference type="InterPro" id="IPR000182">
    <property type="entry name" value="GNAT_dom"/>
</dbReference>
<gene>
    <name evidence="4" type="ORF">P3T76_004753</name>
</gene>
<organism evidence="4 5">
    <name type="scientific">Phytophthora citrophthora</name>
    <dbReference type="NCBI Taxonomy" id="4793"/>
    <lineage>
        <taxon>Eukaryota</taxon>
        <taxon>Sar</taxon>
        <taxon>Stramenopiles</taxon>
        <taxon>Oomycota</taxon>
        <taxon>Peronosporomycetes</taxon>
        <taxon>Peronosporales</taxon>
        <taxon>Peronosporaceae</taxon>
        <taxon>Phytophthora</taxon>
    </lineage>
</organism>
<dbReference type="SUPFAM" id="SSF55729">
    <property type="entry name" value="Acyl-CoA N-acyltransferases (Nat)"/>
    <property type="match status" value="1"/>
</dbReference>
<dbReference type="CDD" id="cd04301">
    <property type="entry name" value="NAT_SF"/>
    <property type="match status" value="1"/>
</dbReference>
<protein>
    <submittedName>
        <fullName evidence="4">N-alpha-acetyltransferase 50</fullName>
    </submittedName>
</protein>
<dbReference type="Gene3D" id="3.40.630.30">
    <property type="match status" value="1"/>
</dbReference>
<evidence type="ECO:0000256" key="1">
    <source>
        <dbReference type="ARBA" id="ARBA00022679"/>
    </source>
</evidence>
<dbReference type="PANTHER" id="PTHR42919:SF8">
    <property type="entry name" value="N-ALPHA-ACETYLTRANSFERASE 50"/>
    <property type="match status" value="1"/>
</dbReference>
<sequence>MRGRSQCDHWIHFKLRRYVRETHSWANSVNHNRFVRKMEKGRTAMAVEIGPVDKSNIQRLRELNIQLFPVRYNLAFYKEVVSCSEGYAQLACVGGYAVGAICCRREPIVEGSLGLERTYIMTLGVLESYRRARIGSRLLEGAIAQSIKDGMVQIYLHVQTSNTAALRFYLSHGFEATQILRNYYKRIEPPDCYVLRRQLTP</sequence>
<dbReference type="EMBL" id="JASMQC010000007">
    <property type="protein sequence ID" value="KAK1943357.1"/>
    <property type="molecule type" value="Genomic_DNA"/>
</dbReference>
<dbReference type="InterPro" id="IPR051556">
    <property type="entry name" value="N-term/lysine_N-AcTrnsfr"/>
</dbReference>
<dbReference type="AlphaFoldDB" id="A0AAD9LQ53"/>
<dbReference type="GO" id="GO:0007064">
    <property type="term" value="P:mitotic sister chromatid cohesion"/>
    <property type="evidence" value="ECO:0007669"/>
    <property type="project" value="TreeGrafter"/>
</dbReference>
<comment type="caution">
    <text evidence="4">The sequence shown here is derived from an EMBL/GenBank/DDBJ whole genome shotgun (WGS) entry which is preliminary data.</text>
</comment>
<reference evidence="4" key="1">
    <citation type="submission" date="2023-08" db="EMBL/GenBank/DDBJ databases">
        <title>Reference Genome Resource for the Citrus Pathogen Phytophthora citrophthora.</title>
        <authorList>
            <person name="Moller H."/>
            <person name="Coetzee B."/>
            <person name="Rose L.J."/>
            <person name="Van Niekerk J.M."/>
        </authorList>
    </citation>
    <scope>NUCLEOTIDE SEQUENCE</scope>
    <source>
        <strain evidence="4">STE-U-9442</strain>
    </source>
</reference>
<dbReference type="Pfam" id="PF00583">
    <property type="entry name" value="Acetyltransf_1"/>
    <property type="match status" value="1"/>
</dbReference>
<dbReference type="Proteomes" id="UP001259832">
    <property type="component" value="Unassembled WGS sequence"/>
</dbReference>
<dbReference type="GO" id="GO:0031415">
    <property type="term" value="C:NatA complex"/>
    <property type="evidence" value="ECO:0007669"/>
    <property type="project" value="TreeGrafter"/>
</dbReference>
<evidence type="ECO:0000256" key="2">
    <source>
        <dbReference type="ARBA" id="ARBA00023315"/>
    </source>
</evidence>
<name>A0AAD9LQ53_9STRA</name>
<evidence type="ECO:0000313" key="5">
    <source>
        <dbReference type="Proteomes" id="UP001259832"/>
    </source>
</evidence>
<keyword evidence="1" id="KW-0808">Transferase</keyword>
<dbReference type="PROSITE" id="PS51186">
    <property type="entry name" value="GNAT"/>
    <property type="match status" value="1"/>
</dbReference>
<keyword evidence="2" id="KW-0012">Acyltransferase</keyword>
<dbReference type="GO" id="GO:0008080">
    <property type="term" value="F:N-acetyltransferase activity"/>
    <property type="evidence" value="ECO:0007669"/>
    <property type="project" value="TreeGrafter"/>
</dbReference>
<dbReference type="InterPro" id="IPR016181">
    <property type="entry name" value="Acyl_CoA_acyltransferase"/>
</dbReference>
<evidence type="ECO:0000259" key="3">
    <source>
        <dbReference type="PROSITE" id="PS51186"/>
    </source>
</evidence>
<proteinExistence type="predicted"/>
<accession>A0AAD9LQ53</accession>
<evidence type="ECO:0000313" key="4">
    <source>
        <dbReference type="EMBL" id="KAK1943357.1"/>
    </source>
</evidence>
<dbReference type="FunFam" id="3.40.630.30:FF:000006">
    <property type="entry name" value="Putative n-alpha-acetyltransferase 50"/>
    <property type="match status" value="1"/>
</dbReference>